<gene>
    <name evidence="2" type="ORF">DFR58_10784</name>
</gene>
<dbReference type="AlphaFoldDB" id="A0A369BAB5"/>
<name>A0A369BAB5_9FIRM</name>
<sequence length="174" mass="19826">MENRFGEARTLEYNRQRAVEYAHYWAYKRNMAYLDFESLGGDCTNFASQVIYAGSGIMNYRPIHGWYYINSYNRTASWTGVNYLHDFIVGNLEEGPFAEQTGVRDIKLGDIVQLSFNGDGVFNHSPVVVAAGTPASVSNILVAAHSDDQDNYKLTEYEWSDIRFIHIKGVRAYL</sequence>
<evidence type="ECO:0000259" key="1">
    <source>
        <dbReference type="Pfam" id="PF12671"/>
    </source>
</evidence>
<reference evidence="2 3" key="1">
    <citation type="submission" date="2018-07" db="EMBL/GenBank/DDBJ databases">
        <title>Genomic Encyclopedia of Type Strains, Phase IV (KMG-IV): sequencing the most valuable type-strain genomes for metagenomic binning, comparative biology and taxonomic classification.</title>
        <authorList>
            <person name="Goeker M."/>
        </authorList>
    </citation>
    <scope>NUCLEOTIDE SEQUENCE [LARGE SCALE GENOMIC DNA]</scope>
    <source>
        <strain evidence="2 3">DSM 27016</strain>
    </source>
</reference>
<evidence type="ECO:0000313" key="2">
    <source>
        <dbReference type="EMBL" id="RCX17538.1"/>
    </source>
</evidence>
<evidence type="ECO:0000313" key="3">
    <source>
        <dbReference type="Proteomes" id="UP000253034"/>
    </source>
</evidence>
<dbReference type="PANTHER" id="PTHR40032:SF1">
    <property type="entry name" value="EXPORTED PROTEIN"/>
    <property type="match status" value="1"/>
</dbReference>
<dbReference type="EMBL" id="QPJT01000007">
    <property type="protein sequence ID" value="RCX17538.1"/>
    <property type="molecule type" value="Genomic_DNA"/>
</dbReference>
<organism evidence="2 3">
    <name type="scientific">Anaerobacterium chartisolvens</name>
    <dbReference type="NCBI Taxonomy" id="1297424"/>
    <lineage>
        <taxon>Bacteria</taxon>
        <taxon>Bacillati</taxon>
        <taxon>Bacillota</taxon>
        <taxon>Clostridia</taxon>
        <taxon>Eubacteriales</taxon>
        <taxon>Oscillospiraceae</taxon>
        <taxon>Anaerobacterium</taxon>
    </lineage>
</organism>
<dbReference type="OrthoDB" id="9812429at2"/>
<proteinExistence type="predicted"/>
<dbReference type="RefSeq" id="WP_114297256.1">
    <property type="nucleotide sequence ID" value="NZ_QPJT01000007.1"/>
</dbReference>
<comment type="caution">
    <text evidence="2">The sequence shown here is derived from an EMBL/GenBank/DDBJ whole genome shotgun (WGS) entry which is preliminary data.</text>
</comment>
<protein>
    <submittedName>
        <fullName evidence="2">Putative amidase-like protein</fullName>
    </submittedName>
</protein>
<feature type="domain" description="Putative amidase" evidence="1">
    <location>
        <begin position="12"/>
        <end position="161"/>
    </location>
</feature>
<keyword evidence="3" id="KW-1185">Reference proteome</keyword>
<dbReference type="PANTHER" id="PTHR40032">
    <property type="entry name" value="EXPORTED PROTEIN-RELATED"/>
    <property type="match status" value="1"/>
</dbReference>
<dbReference type="Pfam" id="PF12671">
    <property type="entry name" value="Amidase_6"/>
    <property type="match status" value="1"/>
</dbReference>
<dbReference type="InterPro" id="IPR024301">
    <property type="entry name" value="Amidase_6"/>
</dbReference>
<accession>A0A369BAB5</accession>
<dbReference type="Proteomes" id="UP000253034">
    <property type="component" value="Unassembled WGS sequence"/>
</dbReference>